<dbReference type="AlphaFoldDB" id="A0A7R7VI89"/>
<comment type="subcellular location">
    <subcellularLocation>
        <location evidence="1">Nucleus</location>
    </subcellularLocation>
</comment>
<evidence type="ECO:0000259" key="6">
    <source>
        <dbReference type="PROSITE" id="PS50048"/>
    </source>
</evidence>
<dbReference type="SUPFAM" id="SSF57701">
    <property type="entry name" value="Zn2/Cys6 DNA-binding domain"/>
    <property type="match status" value="1"/>
</dbReference>
<dbReference type="Proteomes" id="UP000637239">
    <property type="component" value="Chromosome 2"/>
</dbReference>
<sequence length="460" mass="51312">MKRTNRTKGVKRRRTGCTRCRASHHKCDERQPRCGRCQRLNLECELSDFIVPSNWCSSVQGTAAVDEEERPSPASTWEVFNNSITPLTQATSPKQPRAASPPSLDGDKVALIQEFQNGVGKWVDLFDDELHFQRTVVKRALESPLLMNAICALTARQVSMVDRADLWKSATVHYYAESLHHLITTLGLPTCCPEDTLPATILLSSYELLVLPGLDHRRHVSGALTLIKTYECKASSQGLVGAAFWVYARQDLAMALLHECPTMLPPEEWGISWSERETREDRLGNKLVWLLAKIVAHTFGATDRLSIESLRDTRTSLIRELDAWFKSLPVSFSGVTYGPPSPEGFIKHWFAIPSTAAAMCMYHLAYLLLLAEGCNISLSAQNSLQFDIDNHARSIASIALSPISDGALVQAVQPLFYAAKHISSVGGKVKIWTLLDRIESQLGFHTSDRIRQLQQQVMVC</sequence>
<dbReference type="PROSITE" id="PS50048">
    <property type="entry name" value="ZN2_CY6_FUNGAL_2"/>
    <property type="match status" value="1"/>
</dbReference>
<evidence type="ECO:0000313" key="8">
    <source>
        <dbReference type="Proteomes" id="UP000637239"/>
    </source>
</evidence>
<dbReference type="EMBL" id="AP024417">
    <property type="protein sequence ID" value="BCR85213.1"/>
    <property type="molecule type" value="Genomic_DNA"/>
</dbReference>
<dbReference type="Pfam" id="PF11951">
    <property type="entry name" value="Fungal_trans_2"/>
    <property type="match status" value="1"/>
</dbReference>
<dbReference type="GO" id="GO:0005634">
    <property type="term" value="C:nucleus"/>
    <property type="evidence" value="ECO:0007669"/>
    <property type="project" value="UniProtKB-SubCell"/>
</dbReference>
<evidence type="ECO:0000256" key="3">
    <source>
        <dbReference type="ARBA" id="ARBA00023125"/>
    </source>
</evidence>
<proteinExistence type="predicted"/>
<dbReference type="GO" id="GO:0045944">
    <property type="term" value="P:positive regulation of transcription by RNA polymerase II"/>
    <property type="evidence" value="ECO:0007669"/>
    <property type="project" value="TreeGrafter"/>
</dbReference>
<dbReference type="PANTHER" id="PTHR37534:SF9">
    <property type="entry name" value="ZN(II)2CYS6 TRANSCRIPTION FACTOR (EUROFUNG)"/>
    <property type="match status" value="1"/>
</dbReference>
<dbReference type="GeneID" id="66979572"/>
<evidence type="ECO:0000256" key="4">
    <source>
        <dbReference type="ARBA" id="ARBA00023163"/>
    </source>
</evidence>
<dbReference type="PANTHER" id="PTHR37534">
    <property type="entry name" value="TRANSCRIPTIONAL ACTIVATOR PROTEIN UGA3"/>
    <property type="match status" value="1"/>
</dbReference>
<dbReference type="RefSeq" id="XP_043133735.1">
    <property type="nucleotide sequence ID" value="XM_043285000.1"/>
</dbReference>
<dbReference type="InterPro" id="IPR036864">
    <property type="entry name" value="Zn2-C6_fun-type_DNA-bd_sf"/>
</dbReference>
<dbReference type="InterPro" id="IPR001138">
    <property type="entry name" value="Zn2Cys6_DnaBD"/>
</dbReference>
<evidence type="ECO:0000313" key="7">
    <source>
        <dbReference type="EMBL" id="BCR85213.1"/>
    </source>
</evidence>
<dbReference type="Pfam" id="PF00172">
    <property type="entry name" value="Zn_clus"/>
    <property type="match status" value="1"/>
</dbReference>
<organism evidence="7 8">
    <name type="scientific">Aspergillus chevalieri</name>
    <name type="common">Eurotium chevalieri</name>
    <dbReference type="NCBI Taxonomy" id="182096"/>
    <lineage>
        <taxon>Eukaryota</taxon>
        <taxon>Fungi</taxon>
        <taxon>Dikarya</taxon>
        <taxon>Ascomycota</taxon>
        <taxon>Pezizomycotina</taxon>
        <taxon>Eurotiomycetes</taxon>
        <taxon>Eurotiomycetidae</taxon>
        <taxon>Eurotiales</taxon>
        <taxon>Aspergillaceae</taxon>
        <taxon>Aspergillus</taxon>
        <taxon>Aspergillus subgen. Aspergillus</taxon>
    </lineage>
</organism>
<dbReference type="SMART" id="SM00066">
    <property type="entry name" value="GAL4"/>
    <property type="match status" value="1"/>
</dbReference>
<dbReference type="Gene3D" id="4.10.240.10">
    <property type="entry name" value="Zn(2)-C6 fungal-type DNA-binding domain"/>
    <property type="match status" value="1"/>
</dbReference>
<reference evidence="7" key="2">
    <citation type="submission" date="2021-02" db="EMBL/GenBank/DDBJ databases">
        <title>Aspergillus chevalieri M1 genome sequence.</title>
        <authorList>
            <person name="Kadooka C."/>
            <person name="Mori K."/>
            <person name="Futagami T."/>
        </authorList>
    </citation>
    <scope>NUCLEOTIDE SEQUENCE</scope>
    <source>
        <strain evidence="7">M1</strain>
    </source>
</reference>
<keyword evidence="3" id="KW-0238">DNA-binding</keyword>
<dbReference type="GO" id="GO:0000981">
    <property type="term" value="F:DNA-binding transcription factor activity, RNA polymerase II-specific"/>
    <property type="evidence" value="ECO:0007669"/>
    <property type="project" value="InterPro"/>
</dbReference>
<reference evidence="7" key="1">
    <citation type="submission" date="2021-01" db="EMBL/GenBank/DDBJ databases">
        <authorList>
            <consortium name="Aspergillus chevalieri M1 genome sequencing consortium"/>
            <person name="Kazuki M."/>
            <person name="Futagami T."/>
        </authorList>
    </citation>
    <scope>NUCLEOTIDE SEQUENCE</scope>
    <source>
        <strain evidence="7">M1</strain>
    </source>
</reference>
<feature type="domain" description="Zn(2)-C6 fungal-type" evidence="6">
    <location>
        <begin position="16"/>
        <end position="46"/>
    </location>
</feature>
<name>A0A7R7VI89_ASPCH</name>
<dbReference type="KEGG" id="ache:ACHE_20671S"/>
<keyword evidence="2" id="KW-0805">Transcription regulation</keyword>
<gene>
    <name evidence="7" type="ORF">ACHE_20671S</name>
</gene>
<evidence type="ECO:0000256" key="5">
    <source>
        <dbReference type="ARBA" id="ARBA00023242"/>
    </source>
</evidence>
<keyword evidence="4" id="KW-0804">Transcription</keyword>
<dbReference type="GO" id="GO:0008270">
    <property type="term" value="F:zinc ion binding"/>
    <property type="evidence" value="ECO:0007669"/>
    <property type="project" value="InterPro"/>
</dbReference>
<evidence type="ECO:0000256" key="1">
    <source>
        <dbReference type="ARBA" id="ARBA00004123"/>
    </source>
</evidence>
<accession>A0A7R7VI89</accession>
<evidence type="ECO:0000256" key="2">
    <source>
        <dbReference type="ARBA" id="ARBA00023015"/>
    </source>
</evidence>
<dbReference type="InterPro" id="IPR021858">
    <property type="entry name" value="Fun_TF"/>
</dbReference>
<dbReference type="CDD" id="cd00067">
    <property type="entry name" value="GAL4"/>
    <property type="match status" value="1"/>
</dbReference>
<keyword evidence="8" id="KW-1185">Reference proteome</keyword>
<dbReference type="PROSITE" id="PS00463">
    <property type="entry name" value="ZN2_CY6_FUNGAL_1"/>
    <property type="match status" value="1"/>
</dbReference>
<keyword evidence="5" id="KW-0539">Nucleus</keyword>
<protein>
    <recommendedName>
        <fullName evidence="6">Zn(2)-C6 fungal-type domain-containing protein</fullName>
    </recommendedName>
</protein>
<dbReference type="GO" id="GO:0000976">
    <property type="term" value="F:transcription cis-regulatory region binding"/>
    <property type="evidence" value="ECO:0007669"/>
    <property type="project" value="TreeGrafter"/>
</dbReference>